<sequence>MTDHPRRMQVLQAIVEDYVASREPVGSKALVERHSLGVSSATVRNDMADLEDEGLIAAPHTSSGRIPTDKGYRYFVDRISEVRPLSVAERRAVRTLLDNSDDMDDIMAGTVQVLSQLTRQVAVIQYPQLDSSVIRRVEFVLLSEQRLLAVMILSTGRVDQRVVYLNEPIDQPALDVLAQVFMTYLDNVSPYYLQHALTEIEAVIAPEHQGLAASLGNALQLLAEAGYQDRILLAGTANLARSPQDFSHSIGPILEALEEQVVLLKLLTEMEQDAHGLSVRIGDENFGSLGDTSVVAAGYGPGDAAKIGVVGPTRMDYPSTMSAVRAIARYLSRILPR</sequence>
<keyword evidence="4 5" id="KW-0804">Transcription</keyword>
<comment type="function">
    <text evidence="5">Negative regulator of class I heat shock genes (grpE-dnaK-dnaJ and groELS operons). Prevents heat-shock induction of these operons.</text>
</comment>
<dbReference type="RefSeq" id="WP_343956919.1">
    <property type="nucleotide sequence ID" value="NZ_BAAAMN010000021.1"/>
</dbReference>
<proteinExistence type="inferred from homology"/>
<evidence type="ECO:0000256" key="1">
    <source>
        <dbReference type="ARBA" id="ARBA00022491"/>
    </source>
</evidence>
<gene>
    <name evidence="5 7" type="primary">hrcA</name>
    <name evidence="7" type="ORF">GCM10009720_13910</name>
</gene>
<dbReference type="InterPro" id="IPR029016">
    <property type="entry name" value="GAF-like_dom_sf"/>
</dbReference>
<dbReference type="SUPFAM" id="SSF55781">
    <property type="entry name" value="GAF domain-like"/>
    <property type="match status" value="1"/>
</dbReference>
<dbReference type="InterPro" id="IPR023120">
    <property type="entry name" value="WHTH_transcript_rep_HrcA_IDD"/>
</dbReference>
<dbReference type="EMBL" id="BAAAMN010000021">
    <property type="protein sequence ID" value="GAA2034482.1"/>
    <property type="molecule type" value="Genomic_DNA"/>
</dbReference>
<dbReference type="Gene3D" id="3.30.450.40">
    <property type="match status" value="1"/>
</dbReference>
<dbReference type="NCBIfam" id="TIGR00331">
    <property type="entry name" value="hrcA"/>
    <property type="match status" value="1"/>
</dbReference>
<comment type="similarity">
    <text evidence="5">Belongs to the HrcA family.</text>
</comment>
<dbReference type="InterPro" id="IPR002571">
    <property type="entry name" value="HrcA"/>
</dbReference>
<evidence type="ECO:0000256" key="3">
    <source>
        <dbReference type="ARBA" id="ARBA00023016"/>
    </source>
</evidence>
<evidence type="ECO:0000313" key="7">
    <source>
        <dbReference type="EMBL" id="GAA2034482.1"/>
    </source>
</evidence>
<dbReference type="Gene3D" id="3.30.390.60">
    <property type="entry name" value="Heat-inducible transcription repressor hrca homolog, domain 3"/>
    <property type="match status" value="1"/>
</dbReference>
<dbReference type="InterPro" id="IPR021153">
    <property type="entry name" value="HrcA_C"/>
</dbReference>
<evidence type="ECO:0000256" key="2">
    <source>
        <dbReference type="ARBA" id="ARBA00023015"/>
    </source>
</evidence>
<dbReference type="SUPFAM" id="SSF46785">
    <property type="entry name" value="Winged helix' DNA-binding domain"/>
    <property type="match status" value="1"/>
</dbReference>
<dbReference type="PANTHER" id="PTHR34824">
    <property type="entry name" value="HEAT-INDUCIBLE TRANSCRIPTION REPRESSOR HRCA"/>
    <property type="match status" value="1"/>
</dbReference>
<dbReference type="Gene3D" id="1.10.10.10">
    <property type="entry name" value="Winged helix-like DNA-binding domain superfamily/Winged helix DNA-binding domain"/>
    <property type="match status" value="1"/>
</dbReference>
<evidence type="ECO:0000256" key="4">
    <source>
        <dbReference type="ARBA" id="ARBA00023163"/>
    </source>
</evidence>
<keyword evidence="2 5" id="KW-0805">Transcription regulation</keyword>
<dbReference type="Proteomes" id="UP001501461">
    <property type="component" value="Unassembled WGS sequence"/>
</dbReference>
<dbReference type="PANTHER" id="PTHR34824:SF1">
    <property type="entry name" value="HEAT-INDUCIBLE TRANSCRIPTION REPRESSOR HRCA"/>
    <property type="match status" value="1"/>
</dbReference>
<evidence type="ECO:0000256" key="5">
    <source>
        <dbReference type="HAMAP-Rule" id="MF_00081"/>
    </source>
</evidence>
<dbReference type="PIRSF" id="PIRSF005485">
    <property type="entry name" value="HrcA"/>
    <property type="match status" value="1"/>
</dbReference>
<keyword evidence="1 5" id="KW-0678">Repressor</keyword>
<dbReference type="InterPro" id="IPR036388">
    <property type="entry name" value="WH-like_DNA-bd_sf"/>
</dbReference>
<protein>
    <recommendedName>
        <fullName evidence="5">Heat-inducible transcription repressor HrcA</fullName>
    </recommendedName>
</protein>
<organism evidence="7 8">
    <name type="scientific">Yaniella flava</name>
    <dbReference type="NCBI Taxonomy" id="287930"/>
    <lineage>
        <taxon>Bacteria</taxon>
        <taxon>Bacillati</taxon>
        <taxon>Actinomycetota</taxon>
        <taxon>Actinomycetes</taxon>
        <taxon>Micrococcales</taxon>
        <taxon>Micrococcaceae</taxon>
        <taxon>Yaniella</taxon>
    </lineage>
</organism>
<dbReference type="HAMAP" id="MF_00081">
    <property type="entry name" value="HrcA"/>
    <property type="match status" value="1"/>
</dbReference>
<evidence type="ECO:0000259" key="6">
    <source>
        <dbReference type="Pfam" id="PF01628"/>
    </source>
</evidence>
<comment type="caution">
    <text evidence="7">The sequence shown here is derived from an EMBL/GenBank/DDBJ whole genome shotgun (WGS) entry which is preliminary data.</text>
</comment>
<feature type="domain" description="Heat-inducible transcription repressor HrcA C-terminal" evidence="6">
    <location>
        <begin position="104"/>
        <end position="321"/>
    </location>
</feature>
<keyword evidence="3 5" id="KW-0346">Stress response</keyword>
<keyword evidence="8" id="KW-1185">Reference proteome</keyword>
<evidence type="ECO:0000313" key="8">
    <source>
        <dbReference type="Proteomes" id="UP001501461"/>
    </source>
</evidence>
<name>A0ABP5FUR3_9MICC</name>
<dbReference type="InterPro" id="IPR036390">
    <property type="entry name" value="WH_DNA-bd_sf"/>
</dbReference>
<accession>A0ABP5FUR3</accession>
<reference evidence="8" key="1">
    <citation type="journal article" date="2019" name="Int. J. Syst. Evol. Microbiol.">
        <title>The Global Catalogue of Microorganisms (GCM) 10K type strain sequencing project: providing services to taxonomists for standard genome sequencing and annotation.</title>
        <authorList>
            <consortium name="The Broad Institute Genomics Platform"/>
            <consortium name="The Broad Institute Genome Sequencing Center for Infectious Disease"/>
            <person name="Wu L."/>
            <person name="Ma J."/>
        </authorList>
    </citation>
    <scope>NUCLEOTIDE SEQUENCE [LARGE SCALE GENOMIC DNA]</scope>
    <source>
        <strain evidence="8">JCM 13595</strain>
    </source>
</reference>
<dbReference type="Pfam" id="PF01628">
    <property type="entry name" value="HrcA"/>
    <property type="match status" value="1"/>
</dbReference>